<protein>
    <submittedName>
        <fullName evidence="2">Uncharacterized protein</fullName>
    </submittedName>
</protein>
<dbReference type="AlphaFoldDB" id="G3HM06"/>
<gene>
    <name evidence="2" type="ORF">I79_011750</name>
</gene>
<dbReference type="Proteomes" id="UP000001075">
    <property type="component" value="Unassembled WGS sequence"/>
</dbReference>
<accession>G3HM06</accession>
<evidence type="ECO:0000313" key="3">
    <source>
        <dbReference type="Proteomes" id="UP000001075"/>
    </source>
</evidence>
<dbReference type="InParanoid" id="G3HM06"/>
<organism evidence="2 3">
    <name type="scientific">Cricetulus griseus</name>
    <name type="common">Chinese hamster</name>
    <name type="synonym">Cricetulus barabensis griseus</name>
    <dbReference type="NCBI Taxonomy" id="10029"/>
    <lineage>
        <taxon>Eukaryota</taxon>
        <taxon>Metazoa</taxon>
        <taxon>Chordata</taxon>
        <taxon>Craniata</taxon>
        <taxon>Vertebrata</taxon>
        <taxon>Euteleostomi</taxon>
        <taxon>Mammalia</taxon>
        <taxon>Eutheria</taxon>
        <taxon>Euarchontoglires</taxon>
        <taxon>Glires</taxon>
        <taxon>Rodentia</taxon>
        <taxon>Myomorpha</taxon>
        <taxon>Muroidea</taxon>
        <taxon>Cricetidae</taxon>
        <taxon>Cricetinae</taxon>
        <taxon>Cricetulus</taxon>
    </lineage>
</organism>
<evidence type="ECO:0000313" key="2">
    <source>
        <dbReference type="EMBL" id="EGW08078.1"/>
    </source>
</evidence>
<feature type="signal peptide" evidence="1">
    <location>
        <begin position="1"/>
        <end position="18"/>
    </location>
</feature>
<proteinExistence type="predicted"/>
<dbReference type="EMBL" id="JH000499">
    <property type="protein sequence ID" value="EGW08078.1"/>
    <property type="molecule type" value="Genomic_DNA"/>
</dbReference>
<sequence>MAKLSLPWVILFLTVFSSRDPSLPHMLGTSPPLLMMPRQKLQLPWPYLLCPNHQLLHLITYSRGHSLLSSAFSLCQQCC</sequence>
<reference evidence="3" key="1">
    <citation type="journal article" date="2011" name="Nat. Biotechnol.">
        <title>The genomic sequence of the Chinese hamster ovary (CHO)-K1 cell line.</title>
        <authorList>
            <person name="Xu X."/>
            <person name="Nagarajan H."/>
            <person name="Lewis N.E."/>
            <person name="Pan S."/>
            <person name="Cai Z."/>
            <person name="Liu X."/>
            <person name="Chen W."/>
            <person name="Xie M."/>
            <person name="Wang W."/>
            <person name="Hammond S."/>
            <person name="Andersen M.R."/>
            <person name="Neff N."/>
            <person name="Passarelli B."/>
            <person name="Koh W."/>
            <person name="Fan H.C."/>
            <person name="Wang J."/>
            <person name="Gui Y."/>
            <person name="Lee K.H."/>
            <person name="Betenbaugh M.J."/>
            <person name="Quake S.R."/>
            <person name="Famili I."/>
            <person name="Palsson B.O."/>
            <person name="Wang J."/>
        </authorList>
    </citation>
    <scope>NUCLEOTIDE SEQUENCE [LARGE SCALE GENOMIC DNA]</scope>
    <source>
        <strain evidence="3">CHO K1 cell line</strain>
    </source>
</reference>
<evidence type="ECO:0000256" key="1">
    <source>
        <dbReference type="SAM" id="SignalP"/>
    </source>
</evidence>
<name>G3HM06_CRIGR</name>
<keyword evidence="1" id="KW-0732">Signal</keyword>
<feature type="chain" id="PRO_5003444471" evidence="1">
    <location>
        <begin position="19"/>
        <end position="79"/>
    </location>
</feature>